<reference evidence="2 3" key="1">
    <citation type="journal article" date="2012" name="New Phytol.">
        <title>Insight into trade-off between wood decay and parasitism from the genome of a fungal forest pathogen.</title>
        <authorList>
            <person name="Olson A."/>
            <person name="Aerts A."/>
            <person name="Asiegbu F."/>
            <person name="Belbahri L."/>
            <person name="Bouzid O."/>
            <person name="Broberg A."/>
            <person name="Canback B."/>
            <person name="Coutinho P.M."/>
            <person name="Cullen D."/>
            <person name="Dalman K."/>
            <person name="Deflorio G."/>
            <person name="van Diepen L.T."/>
            <person name="Dunand C."/>
            <person name="Duplessis S."/>
            <person name="Durling M."/>
            <person name="Gonthier P."/>
            <person name="Grimwood J."/>
            <person name="Fossdal C.G."/>
            <person name="Hansson D."/>
            <person name="Henrissat B."/>
            <person name="Hietala A."/>
            <person name="Himmelstrand K."/>
            <person name="Hoffmeister D."/>
            <person name="Hogberg N."/>
            <person name="James T.Y."/>
            <person name="Karlsson M."/>
            <person name="Kohler A."/>
            <person name="Kues U."/>
            <person name="Lee Y.H."/>
            <person name="Lin Y.C."/>
            <person name="Lind M."/>
            <person name="Lindquist E."/>
            <person name="Lombard V."/>
            <person name="Lucas S."/>
            <person name="Lunden K."/>
            <person name="Morin E."/>
            <person name="Murat C."/>
            <person name="Park J."/>
            <person name="Raffaello T."/>
            <person name="Rouze P."/>
            <person name="Salamov A."/>
            <person name="Schmutz J."/>
            <person name="Solheim H."/>
            <person name="Stahlberg J."/>
            <person name="Velez H."/>
            <person name="de Vries R.P."/>
            <person name="Wiebenga A."/>
            <person name="Woodward S."/>
            <person name="Yakovlev I."/>
            <person name="Garbelotto M."/>
            <person name="Martin F."/>
            <person name="Grigoriev I.V."/>
            <person name="Stenlid J."/>
        </authorList>
    </citation>
    <scope>NUCLEOTIDE SEQUENCE [LARGE SCALE GENOMIC DNA]</scope>
    <source>
        <strain evidence="2 3">TC 32-1</strain>
    </source>
</reference>
<gene>
    <name evidence="2" type="ORF">HETIRDRAFT_100235</name>
</gene>
<dbReference type="RefSeq" id="XP_009543010.1">
    <property type="nucleotide sequence ID" value="XM_009544715.1"/>
</dbReference>
<dbReference type="GeneID" id="20665674"/>
<dbReference type="Proteomes" id="UP000030671">
    <property type="component" value="Unassembled WGS sequence"/>
</dbReference>
<organism evidence="2 3">
    <name type="scientific">Heterobasidion irregulare (strain TC 32-1)</name>
    <dbReference type="NCBI Taxonomy" id="747525"/>
    <lineage>
        <taxon>Eukaryota</taxon>
        <taxon>Fungi</taxon>
        <taxon>Dikarya</taxon>
        <taxon>Basidiomycota</taxon>
        <taxon>Agaricomycotina</taxon>
        <taxon>Agaricomycetes</taxon>
        <taxon>Russulales</taxon>
        <taxon>Bondarzewiaceae</taxon>
        <taxon>Heterobasidion</taxon>
        <taxon>Heterobasidion annosum species complex</taxon>
    </lineage>
</organism>
<evidence type="ECO:0000313" key="3">
    <source>
        <dbReference type="Proteomes" id="UP000030671"/>
    </source>
</evidence>
<name>W4KKL2_HETIT</name>
<feature type="compositionally biased region" description="Basic residues" evidence="1">
    <location>
        <begin position="18"/>
        <end position="30"/>
    </location>
</feature>
<evidence type="ECO:0000256" key="1">
    <source>
        <dbReference type="SAM" id="MobiDB-lite"/>
    </source>
</evidence>
<sequence>MKVKRPPRYHPTGAGDRHVRRAESRRKKIRRADGRGERTDVAQKMEEHREDRAIASLLAGHIDDDAGMWGRASTPACAARHQSINLASLDIPGANVSSFANFHMHGCAYAHIPNPKDHYHDRGIAAQASADHVFAPPSQEGAHSQPPRSLHPRHLAHAPRIVYATLCGLETMRAGIANYVCRSAAEIRDEMSSIVLPIALSPTFLSSSLLCGPDYQLSISCDPSSELRARTLIRFTDRGTAPRTSPRHLCASLEA</sequence>
<dbReference type="HOGENOM" id="CLU_1090123_0_0_1"/>
<feature type="compositionally biased region" description="Basic and acidic residues" evidence="1">
    <location>
        <begin position="31"/>
        <end position="47"/>
    </location>
</feature>
<dbReference type="AlphaFoldDB" id="W4KKL2"/>
<dbReference type="InParanoid" id="W4KKL2"/>
<feature type="region of interest" description="Disordered" evidence="1">
    <location>
        <begin position="1"/>
        <end position="47"/>
    </location>
</feature>
<accession>W4KKL2</accession>
<proteinExistence type="predicted"/>
<evidence type="ECO:0000313" key="2">
    <source>
        <dbReference type="EMBL" id="ETW86254.1"/>
    </source>
</evidence>
<dbReference type="KEGG" id="hir:HETIRDRAFT_100235"/>
<protein>
    <submittedName>
        <fullName evidence="2">Uncharacterized protein</fullName>
    </submittedName>
</protein>
<dbReference type="EMBL" id="KI925455">
    <property type="protein sequence ID" value="ETW86254.1"/>
    <property type="molecule type" value="Genomic_DNA"/>
</dbReference>
<keyword evidence="3" id="KW-1185">Reference proteome</keyword>